<keyword evidence="2" id="KW-0539">Nucleus</keyword>
<comment type="subcellular location">
    <subcellularLocation>
        <location evidence="1">Nucleus</location>
    </subcellularLocation>
</comment>
<organism evidence="3 4">
    <name type="scientific">Kwoniella dendrophila CBS 6074</name>
    <dbReference type="NCBI Taxonomy" id="1295534"/>
    <lineage>
        <taxon>Eukaryota</taxon>
        <taxon>Fungi</taxon>
        <taxon>Dikarya</taxon>
        <taxon>Basidiomycota</taxon>
        <taxon>Agaricomycotina</taxon>
        <taxon>Tremellomycetes</taxon>
        <taxon>Tremellales</taxon>
        <taxon>Cryptococcaceae</taxon>
        <taxon>Kwoniella</taxon>
    </lineage>
</organism>
<dbReference type="GO" id="GO:0005634">
    <property type="term" value="C:nucleus"/>
    <property type="evidence" value="ECO:0007669"/>
    <property type="project" value="UniProtKB-SubCell"/>
</dbReference>
<dbReference type="GeneID" id="91097472"/>
<dbReference type="GO" id="GO:0003682">
    <property type="term" value="F:chromatin binding"/>
    <property type="evidence" value="ECO:0007669"/>
    <property type="project" value="TreeGrafter"/>
</dbReference>
<dbReference type="AlphaFoldDB" id="A0AAX4K2D2"/>
<gene>
    <name evidence="3" type="ORF">L201_006803</name>
</gene>
<dbReference type="EMBL" id="CP144106">
    <property type="protein sequence ID" value="WWC91856.1"/>
    <property type="molecule type" value="Genomic_DNA"/>
</dbReference>
<dbReference type="Pfam" id="PF09739">
    <property type="entry name" value="MCM_bind"/>
    <property type="match status" value="1"/>
</dbReference>
<sequence length="405" mass="44165">MSNLEDIIRTAHREHEGDNGNVEDLINEIKGQLADIPSDGVLRAQAWTNKEVREDGINPLPDSVHAKYPLPGRKGDYIGALIKPASTHHFIGILSTAPLPSNEPESAEVVPTIHVMKIVDEANDHAIEPDRNDLVDFLAGAFSPPDRTAGELLLLLLISSPASRPVAMSPLGTLSINFRRKDETATANFANVIGEVTPRVVNLPLSIDLLHSHPFLPSSTDSSSLDAGLLQLSEGTVLIVEEDAMGSGGKLEEKAVKNLKALAECMVEQRVRYEYPYMDGLKMDCAIRVSVLSQGKSLLPVDIDIPVNGNDNITSQAALPQLRAYLATASSARHSAKLEIPDDVAEIIQDAFVQGRRESANSAEATLKRRMKLARLMALSYPEGKLTKEVWERTVKLDETIESRK</sequence>
<dbReference type="PANTHER" id="PTHR13489">
    <property type="entry name" value="MINI-CHROMOSOME MAINTENANCE COMPLEX-BINDING PROTEIN"/>
    <property type="match status" value="1"/>
</dbReference>
<evidence type="ECO:0000256" key="1">
    <source>
        <dbReference type="ARBA" id="ARBA00004123"/>
    </source>
</evidence>
<name>A0AAX4K2D2_9TREE</name>
<dbReference type="InterPro" id="IPR019140">
    <property type="entry name" value="MCM_complex-bd"/>
</dbReference>
<dbReference type="RefSeq" id="XP_066078618.1">
    <property type="nucleotide sequence ID" value="XM_066222521.1"/>
</dbReference>
<accession>A0AAX4K2D2</accession>
<proteinExistence type="predicted"/>
<evidence type="ECO:0000256" key="2">
    <source>
        <dbReference type="ARBA" id="ARBA00023242"/>
    </source>
</evidence>
<evidence type="ECO:0000313" key="3">
    <source>
        <dbReference type="EMBL" id="WWC91856.1"/>
    </source>
</evidence>
<keyword evidence="4" id="KW-1185">Reference proteome</keyword>
<dbReference type="Proteomes" id="UP001355207">
    <property type="component" value="Chromosome 9"/>
</dbReference>
<protein>
    <submittedName>
        <fullName evidence="3">Uncharacterized protein</fullName>
    </submittedName>
</protein>
<evidence type="ECO:0000313" key="4">
    <source>
        <dbReference type="Proteomes" id="UP001355207"/>
    </source>
</evidence>
<dbReference type="PANTHER" id="PTHR13489:SF0">
    <property type="entry name" value="MINI-CHROMOSOME MAINTENANCE COMPLEX-BINDING PROTEIN"/>
    <property type="match status" value="1"/>
</dbReference>
<reference evidence="3 4" key="1">
    <citation type="submission" date="2024-01" db="EMBL/GenBank/DDBJ databases">
        <title>Comparative genomics of Cryptococcus and Kwoniella reveals pathogenesis evolution and contrasting modes of karyotype evolution via chromosome fusion or intercentromeric recombination.</title>
        <authorList>
            <person name="Coelho M.A."/>
            <person name="David-Palma M."/>
            <person name="Shea T."/>
            <person name="Bowers K."/>
            <person name="McGinley-Smith S."/>
            <person name="Mohammad A.W."/>
            <person name="Gnirke A."/>
            <person name="Yurkov A.M."/>
            <person name="Nowrousian M."/>
            <person name="Sun S."/>
            <person name="Cuomo C.A."/>
            <person name="Heitman J."/>
        </authorList>
    </citation>
    <scope>NUCLEOTIDE SEQUENCE [LARGE SCALE GENOMIC DNA]</scope>
    <source>
        <strain evidence="3 4">CBS 6074</strain>
    </source>
</reference>
<dbReference type="GO" id="GO:0006261">
    <property type="term" value="P:DNA-templated DNA replication"/>
    <property type="evidence" value="ECO:0007669"/>
    <property type="project" value="TreeGrafter"/>
</dbReference>